<dbReference type="AlphaFoldDB" id="A0A1H4BJJ2"/>
<reference evidence="2" key="1">
    <citation type="submission" date="2016-10" db="EMBL/GenBank/DDBJ databases">
        <authorList>
            <person name="Varghese N."/>
            <person name="Submissions S."/>
        </authorList>
    </citation>
    <scope>NUCLEOTIDE SEQUENCE [LARGE SCALE GENOMIC DNA]</scope>
    <source>
        <strain evidence="2">KPR-1</strain>
    </source>
</reference>
<dbReference type="Proteomes" id="UP000199288">
    <property type="component" value="Unassembled WGS sequence"/>
</dbReference>
<dbReference type="InterPro" id="IPR027417">
    <property type="entry name" value="P-loop_NTPase"/>
</dbReference>
<sequence length="290" mass="30974">MLRVGVGEYLLFHAAGVATKDGDVLVLCAGPGTGKTTASAVLAKHFGYVSDEMIAVDPESGEVSPYPKPLQVIVPGSGSRKDLVGPDDLKLLHPPQTLRLRQLFILDRERDPAESFAPTIEPIDVPLALELLISQISSLYLLPTPLQLLCRYLADSAGPLVIRYAEADTLPALLADWLEEERPDRAPAFTWSPSDTSGAPLDAPSGSRFQRRAPLDAVQLDDALAILIHSEFFVLAGIGTTIWNATAEPATVDDVLARVVAEHGAHDDAAAIVSSVLQNFVHQGILANVP</sequence>
<dbReference type="Gene3D" id="1.10.10.1150">
    <property type="entry name" value="Coenzyme PQQ synthesis protein D (PqqD)"/>
    <property type="match status" value="1"/>
</dbReference>
<protein>
    <submittedName>
        <fullName evidence="1">Uncharacterized protein</fullName>
    </submittedName>
</protein>
<name>A0A1H4BJJ2_9ACTO</name>
<accession>A0A1H4BJJ2</accession>
<gene>
    <name evidence="1" type="ORF">SAMN02910418_01683</name>
</gene>
<dbReference type="EMBL" id="FNQV01000010">
    <property type="protein sequence ID" value="SEA48311.1"/>
    <property type="molecule type" value="Genomic_DNA"/>
</dbReference>
<evidence type="ECO:0000313" key="2">
    <source>
        <dbReference type="Proteomes" id="UP000199288"/>
    </source>
</evidence>
<dbReference type="InterPro" id="IPR041881">
    <property type="entry name" value="PqqD_sf"/>
</dbReference>
<dbReference type="SUPFAM" id="SSF52540">
    <property type="entry name" value="P-loop containing nucleoside triphosphate hydrolases"/>
    <property type="match status" value="1"/>
</dbReference>
<keyword evidence="2" id="KW-1185">Reference proteome</keyword>
<proteinExistence type="predicted"/>
<organism evidence="1 2">
    <name type="scientific">Bowdeniella nasicola</name>
    <dbReference type="NCBI Taxonomy" id="208480"/>
    <lineage>
        <taxon>Bacteria</taxon>
        <taxon>Bacillati</taxon>
        <taxon>Actinomycetota</taxon>
        <taxon>Actinomycetes</taxon>
        <taxon>Actinomycetales</taxon>
        <taxon>Actinomycetaceae</taxon>
        <taxon>Bowdeniella</taxon>
    </lineage>
</organism>
<dbReference type="InterPro" id="IPR008792">
    <property type="entry name" value="PQQD"/>
</dbReference>
<dbReference type="Pfam" id="PF05402">
    <property type="entry name" value="PqqD"/>
    <property type="match status" value="1"/>
</dbReference>
<dbReference type="SUPFAM" id="SSF53795">
    <property type="entry name" value="PEP carboxykinase-like"/>
    <property type="match status" value="1"/>
</dbReference>
<evidence type="ECO:0000313" key="1">
    <source>
        <dbReference type="EMBL" id="SEA48311.1"/>
    </source>
</evidence>